<evidence type="ECO:0000313" key="7">
    <source>
        <dbReference type="Proteomes" id="UP000005207"/>
    </source>
</evidence>
<dbReference type="FunFam" id="1.25.40.10:FF:000061">
    <property type="entry name" value="Tetratricopeptide repeat domain 17"/>
    <property type="match status" value="1"/>
</dbReference>
<dbReference type="InterPro" id="IPR052630">
    <property type="entry name" value="TTC17"/>
</dbReference>
<dbReference type="Pfam" id="PF07719">
    <property type="entry name" value="TPR_2"/>
    <property type="match status" value="1"/>
</dbReference>
<feature type="compositionally biased region" description="Polar residues" evidence="5">
    <location>
        <begin position="458"/>
        <end position="475"/>
    </location>
</feature>
<dbReference type="GeneTree" id="ENSGT00390000006196"/>
<dbReference type="GO" id="GO:0044782">
    <property type="term" value="P:cilium organization"/>
    <property type="evidence" value="ECO:0007669"/>
    <property type="project" value="TreeGrafter"/>
</dbReference>
<feature type="compositionally biased region" description="Polar residues" evidence="5">
    <location>
        <begin position="849"/>
        <end position="861"/>
    </location>
</feature>
<dbReference type="SMART" id="SM00028">
    <property type="entry name" value="TPR"/>
    <property type="match status" value="6"/>
</dbReference>
<keyword evidence="2 3" id="KW-0802">TPR repeat</keyword>
<dbReference type="GO" id="GO:0015629">
    <property type="term" value="C:actin cytoskeleton"/>
    <property type="evidence" value="ECO:0007669"/>
    <property type="project" value="TreeGrafter"/>
</dbReference>
<feature type="region of interest" description="Disordered" evidence="5">
    <location>
        <begin position="844"/>
        <end position="885"/>
    </location>
</feature>
<dbReference type="Proteomes" id="UP000005207">
    <property type="component" value="Linkage group LG1"/>
</dbReference>
<organism evidence="6 7">
    <name type="scientific">Oreochromis niloticus</name>
    <name type="common">Nile tilapia</name>
    <name type="synonym">Tilapia nilotica</name>
    <dbReference type="NCBI Taxonomy" id="8128"/>
    <lineage>
        <taxon>Eukaryota</taxon>
        <taxon>Metazoa</taxon>
        <taxon>Chordata</taxon>
        <taxon>Craniata</taxon>
        <taxon>Vertebrata</taxon>
        <taxon>Euteleostomi</taxon>
        <taxon>Actinopterygii</taxon>
        <taxon>Neopterygii</taxon>
        <taxon>Teleostei</taxon>
        <taxon>Neoteleostei</taxon>
        <taxon>Acanthomorphata</taxon>
        <taxon>Ovalentaria</taxon>
        <taxon>Cichlomorphae</taxon>
        <taxon>Cichliformes</taxon>
        <taxon>Cichlidae</taxon>
        <taxon>African cichlids</taxon>
        <taxon>Pseudocrenilabrinae</taxon>
        <taxon>Oreochromini</taxon>
        <taxon>Oreochromis</taxon>
    </lineage>
</organism>
<evidence type="ECO:0000256" key="4">
    <source>
        <dbReference type="SAM" id="Coils"/>
    </source>
</evidence>
<gene>
    <name evidence="6" type="primary">TTC17</name>
    <name evidence="6" type="synonym">ttc17</name>
</gene>
<evidence type="ECO:0000256" key="2">
    <source>
        <dbReference type="ARBA" id="ARBA00022803"/>
    </source>
</evidence>
<sequence length="1136" mass="128082">MADLRKICPESLPCRVNYSRKTSLHGKLFILLCILAVDSGGATTHWVVTEDGKIQHRLIEDPIPVSHASLLPSFLIVEQKQLVAQKIHIEENEDRDTGLEQRHYKEDADCVMAKVPLGDLDLYDGTYISLESKDIRPEDYIDSRSALPPDLEKPDCGKVFELPYSIHAFQHLRGIQERANLTSPLLSKEDPIFSSLSPKLGRSADEVGHRIHQGLLRNSSSWVLYNMASFYWRMKNEPQKAVDCVVRALHFSPRQHKDIALVNMANILHRAHFSADAAILAHAALDLTSDLFTSHYTLGNIYAMLGEYNHSVLCYEQALQAQPGFEQALRRKHAVLCQQKLEQRLEAQHRSLQRTLNELKEYQKQHDHYLRQQEALDKHKLLQEEQILHNIIHETQMAKEAQLGNHQMCRLGQQQRSLYCPFDLPVRYHRGDLFEHVQYVQFGEEVSVASSVALVSERNSNQTEASPQLHPTVSGGQDPAAALWGSHQDYTKRMLWPQRSDCAHEYPSVPPAHLLPTYYLSPESQGIRSQHRWISFTFLRRIHRNAKETHVFKELCKKKRIMSEICLHMFIQPSGNSSLWDQQSFWDSRSATIPRWQVHNEAALFWRAKGNGSRALQCLRQALSSTPPSHRHLPLANAANLLLHHGLSTHAQTLLEYALALNASEPHTLLSLVSVHLAQGNVTGALALFRHILVTALSSSSFTSFSGCEQCRNSLPLLRCLQFYPSLYSLSNRQSCSSESCQGKNYSELENSGAETAEVSNCASFGDGGEKEEEDWQLKEDLMGAFEGALDVGGKRGDLRGIRVLKNDRVMGARPGSGPCFGNCEDDEGAEWITFQVKRVRKAKVDGSESVSTSDDSQNGDSLPGGHSVLEISGPTIPSPGPSGRWRDYTSLGWPGPEECQRIRRVDLTTVASTWLAVSAKNIDITEHIDFATPLQEPAVEPLCNANLAASMHTLDHLAGVANRAAIHYTGESQLREVLQNLGKDKFSPQSFEQVGTRIAKVLEKNQTSWVLSSMAALYWRVKGQGKRAIDCLRQALNYAPHHMKDVPLISLANIFQNARLWEDALTVARMAVEIAPHFVVNHFTLANVYIAMEEFEKAMRWYESTLKLQPEFAPAKDRLRTIQCYLLTKRERRQP</sequence>
<reference evidence="6" key="2">
    <citation type="submission" date="2025-08" db="UniProtKB">
        <authorList>
            <consortium name="Ensembl"/>
        </authorList>
    </citation>
    <scope>IDENTIFICATION</scope>
</reference>
<evidence type="ECO:0000256" key="1">
    <source>
        <dbReference type="ARBA" id="ARBA00022737"/>
    </source>
</evidence>
<dbReference type="PROSITE" id="PS50005">
    <property type="entry name" value="TPR"/>
    <property type="match status" value="2"/>
</dbReference>
<dbReference type="FunFam" id="1.25.40.10:FF:000053">
    <property type="entry name" value="Tetratricopeptide repeat domain 17"/>
    <property type="match status" value="1"/>
</dbReference>
<dbReference type="Gene3D" id="1.25.40.10">
    <property type="entry name" value="Tetratricopeptide repeat domain"/>
    <property type="match status" value="3"/>
</dbReference>
<keyword evidence="7" id="KW-1185">Reference proteome</keyword>
<dbReference type="GO" id="GO:0030041">
    <property type="term" value="P:actin filament polymerization"/>
    <property type="evidence" value="ECO:0007669"/>
    <property type="project" value="TreeGrafter"/>
</dbReference>
<feature type="coiled-coil region" evidence="4">
    <location>
        <begin position="338"/>
        <end position="372"/>
    </location>
</feature>
<evidence type="ECO:0000256" key="5">
    <source>
        <dbReference type="SAM" id="MobiDB-lite"/>
    </source>
</evidence>
<dbReference type="InterPro" id="IPR013105">
    <property type="entry name" value="TPR_2"/>
</dbReference>
<reference evidence="6" key="3">
    <citation type="submission" date="2025-09" db="UniProtKB">
        <authorList>
            <consortium name="Ensembl"/>
        </authorList>
    </citation>
    <scope>IDENTIFICATION</scope>
</reference>
<accession>A0A669BCH2</accession>
<feature type="repeat" description="TPR" evidence="3">
    <location>
        <begin position="292"/>
        <end position="325"/>
    </location>
</feature>
<dbReference type="SUPFAM" id="SSF48452">
    <property type="entry name" value="TPR-like"/>
    <property type="match status" value="1"/>
</dbReference>
<keyword evidence="4" id="KW-0175">Coiled coil</keyword>
<keyword evidence="1" id="KW-0677">Repeat</keyword>
<dbReference type="InterPro" id="IPR019734">
    <property type="entry name" value="TPR_rpt"/>
</dbReference>
<evidence type="ECO:0000256" key="3">
    <source>
        <dbReference type="PROSITE-ProRule" id="PRU00339"/>
    </source>
</evidence>
<evidence type="ECO:0000313" key="6">
    <source>
        <dbReference type="Ensembl" id="ENSONIP00000033147.1"/>
    </source>
</evidence>
<dbReference type="Ensembl" id="ENSONIT00000065756.1">
    <property type="protein sequence ID" value="ENSONIP00000033147.1"/>
    <property type="gene ID" value="ENSONIG00000005886.2"/>
</dbReference>
<dbReference type="InterPro" id="IPR011990">
    <property type="entry name" value="TPR-like_helical_dom_sf"/>
</dbReference>
<dbReference type="PANTHER" id="PTHR16091">
    <property type="entry name" value="TTC17 PROTEIN"/>
    <property type="match status" value="1"/>
</dbReference>
<proteinExistence type="predicted"/>
<name>A0A669BCH2_ORENI</name>
<protein>
    <submittedName>
        <fullName evidence="6">Tetratricopeptide repeat domain 17</fullName>
    </submittedName>
</protein>
<dbReference type="Pfam" id="PF13176">
    <property type="entry name" value="TPR_7"/>
    <property type="match status" value="1"/>
</dbReference>
<dbReference type="GO" id="GO:0005737">
    <property type="term" value="C:cytoplasm"/>
    <property type="evidence" value="ECO:0007669"/>
    <property type="project" value="TreeGrafter"/>
</dbReference>
<dbReference type="AlphaFoldDB" id="A0A669BCH2"/>
<feature type="repeat" description="TPR" evidence="3">
    <location>
        <begin position="1080"/>
        <end position="1113"/>
    </location>
</feature>
<reference evidence="7" key="1">
    <citation type="submission" date="2012-01" db="EMBL/GenBank/DDBJ databases">
        <title>The Genome Sequence of Oreochromis niloticus (Nile Tilapia).</title>
        <authorList>
            <consortium name="Broad Institute Genome Assembly Team"/>
            <consortium name="Broad Institute Sequencing Platform"/>
            <person name="Di Palma F."/>
            <person name="Johnson J."/>
            <person name="Lander E.S."/>
            <person name="Lindblad-Toh K."/>
        </authorList>
    </citation>
    <scope>NUCLEOTIDE SEQUENCE [LARGE SCALE GENOMIC DNA]</scope>
</reference>
<dbReference type="PANTHER" id="PTHR16091:SF1">
    <property type="entry name" value="TETRATRICOPEPTIDE REPEAT PROTEIN 17"/>
    <property type="match status" value="1"/>
</dbReference>
<feature type="region of interest" description="Disordered" evidence="5">
    <location>
        <begin position="458"/>
        <end position="478"/>
    </location>
</feature>